<organism evidence="1 2">
    <name type="scientific">Capsulimonas corticalis</name>
    <dbReference type="NCBI Taxonomy" id="2219043"/>
    <lineage>
        <taxon>Bacteria</taxon>
        <taxon>Bacillati</taxon>
        <taxon>Armatimonadota</taxon>
        <taxon>Armatimonadia</taxon>
        <taxon>Capsulimonadales</taxon>
        <taxon>Capsulimonadaceae</taxon>
        <taxon>Capsulimonas</taxon>
    </lineage>
</organism>
<evidence type="ECO:0000313" key="2">
    <source>
        <dbReference type="Proteomes" id="UP000287394"/>
    </source>
</evidence>
<keyword evidence="2" id="KW-1185">Reference proteome</keyword>
<sequence>MKFVSPLSEADQADLAAVYRSSPSYRQRQRAQAVLLSAKGFTLDQLSDIVEAESATISHWLDQWQAHGLPGLSDAPKSGRPRKIDAVVEAHLHDILQFPTPNLKAALEEALQKKGSK</sequence>
<accession>A0A402CWH1</accession>
<dbReference type="Proteomes" id="UP000287394">
    <property type="component" value="Chromosome"/>
</dbReference>
<reference evidence="1 2" key="1">
    <citation type="journal article" date="2019" name="Int. J. Syst. Evol. Microbiol.">
        <title>Capsulimonas corticalis gen. nov., sp. nov., an aerobic capsulated bacterium, of a novel bacterial order, Capsulimonadales ord. nov., of the class Armatimonadia of the phylum Armatimonadetes.</title>
        <authorList>
            <person name="Li J."/>
            <person name="Kudo C."/>
            <person name="Tonouchi A."/>
        </authorList>
    </citation>
    <scope>NUCLEOTIDE SEQUENCE [LARGE SCALE GENOMIC DNA]</scope>
    <source>
        <strain evidence="1 2">AX-7</strain>
    </source>
</reference>
<dbReference type="InterPro" id="IPR009057">
    <property type="entry name" value="Homeodomain-like_sf"/>
</dbReference>
<proteinExistence type="predicted"/>
<dbReference type="KEGG" id="ccot:CCAX7_62330"/>
<dbReference type="Pfam" id="PF13565">
    <property type="entry name" value="HTH_32"/>
    <property type="match status" value="1"/>
</dbReference>
<dbReference type="EMBL" id="AP025739">
    <property type="protein sequence ID" value="BDI34182.1"/>
    <property type="molecule type" value="Genomic_DNA"/>
</dbReference>
<name>A0A402CWH1_9BACT</name>
<dbReference type="RefSeq" id="WP_119321721.1">
    <property type="nucleotide sequence ID" value="NZ_AP025739.1"/>
</dbReference>
<dbReference type="SUPFAM" id="SSF46689">
    <property type="entry name" value="Homeodomain-like"/>
    <property type="match status" value="1"/>
</dbReference>
<gene>
    <name evidence="1" type="ORF">CCAX7_62330</name>
</gene>
<dbReference type="OrthoDB" id="8707448at2"/>
<evidence type="ECO:0000313" key="1">
    <source>
        <dbReference type="EMBL" id="BDI34182.1"/>
    </source>
</evidence>
<protein>
    <submittedName>
        <fullName evidence="1">Uncharacterized protein</fullName>
    </submittedName>
</protein>
<dbReference type="AlphaFoldDB" id="A0A402CWH1"/>